<keyword evidence="1" id="KW-0812">Transmembrane</keyword>
<reference evidence="2 3" key="1">
    <citation type="submission" date="2018-02" db="EMBL/GenBank/DDBJ databases">
        <title>Genomic Encyclopedia of Archaeal and Bacterial Type Strains, Phase II (KMG-II): from individual species to whole genera.</title>
        <authorList>
            <person name="Goeker M."/>
        </authorList>
    </citation>
    <scope>NUCLEOTIDE SEQUENCE [LARGE SCALE GENOMIC DNA]</scope>
    <source>
        <strain evidence="2 3">DSM 16809</strain>
    </source>
</reference>
<keyword evidence="1" id="KW-1133">Transmembrane helix</keyword>
<dbReference type="EMBL" id="PTJE01000002">
    <property type="protein sequence ID" value="PPK95586.1"/>
    <property type="molecule type" value="Genomic_DNA"/>
</dbReference>
<dbReference type="Proteomes" id="UP000239002">
    <property type="component" value="Unassembled WGS sequence"/>
</dbReference>
<evidence type="ECO:0000313" key="2">
    <source>
        <dbReference type="EMBL" id="PPK95586.1"/>
    </source>
</evidence>
<dbReference type="RefSeq" id="WP_104514891.1">
    <property type="nucleotide sequence ID" value="NZ_MQVW01000002.1"/>
</dbReference>
<feature type="transmembrane region" description="Helical" evidence="1">
    <location>
        <begin position="47"/>
        <end position="67"/>
    </location>
</feature>
<organism evidence="2 3">
    <name type="scientific">Nonlabens xylanidelens</name>
    <dbReference type="NCBI Taxonomy" id="191564"/>
    <lineage>
        <taxon>Bacteria</taxon>
        <taxon>Pseudomonadati</taxon>
        <taxon>Bacteroidota</taxon>
        <taxon>Flavobacteriia</taxon>
        <taxon>Flavobacteriales</taxon>
        <taxon>Flavobacteriaceae</taxon>
        <taxon>Nonlabens</taxon>
    </lineage>
</organism>
<accession>A0A2S6IN51</accession>
<feature type="transmembrane region" description="Helical" evidence="1">
    <location>
        <begin position="21"/>
        <end position="41"/>
    </location>
</feature>
<proteinExistence type="predicted"/>
<sequence length="76" mass="8549">MPFLGQQGFGILLDRFIEFSSVRGLVGGSLLFFCAVTLWIFENELLIHILLILGIILGISLILWKVLEKSKDKDLS</sequence>
<gene>
    <name evidence="2" type="ORF">LY01_01177</name>
</gene>
<keyword evidence="1" id="KW-0472">Membrane</keyword>
<name>A0A2S6IN51_9FLAO</name>
<protein>
    <submittedName>
        <fullName evidence="2">Uncharacterized protein</fullName>
    </submittedName>
</protein>
<dbReference type="AlphaFoldDB" id="A0A2S6IN51"/>
<keyword evidence="3" id="KW-1185">Reference proteome</keyword>
<evidence type="ECO:0000313" key="3">
    <source>
        <dbReference type="Proteomes" id="UP000239002"/>
    </source>
</evidence>
<evidence type="ECO:0000256" key="1">
    <source>
        <dbReference type="SAM" id="Phobius"/>
    </source>
</evidence>
<comment type="caution">
    <text evidence="2">The sequence shown here is derived from an EMBL/GenBank/DDBJ whole genome shotgun (WGS) entry which is preliminary data.</text>
</comment>